<dbReference type="GO" id="GO:0004519">
    <property type="term" value="F:endonuclease activity"/>
    <property type="evidence" value="ECO:0007669"/>
    <property type="project" value="TreeGrafter"/>
</dbReference>
<sequence length="620" mass="66693">MYRSQIDQVRRTTSDFEARAAAILAADRRATALAGSAAAQALVPEALGRHGRAEAIVLAQLRPAFFVTPTGIDTTDAVEADPRLLALVTGNEALLHAASQGVGRIDLLHHPSLPYAGTGFLIDDTLAVTNRHVALVCAERSRSGNRMRPGRFGSPMEARMEYHGFSGTDSRLQAEVTQVLYLARDDEPDFALLRVAPRDGALPLQLLGVPPLDDRRPAVAVIGYPAEDGSRNDPDLMDALFRGRYGVKRLAPGFVSDYSRDAPVLMADYSSLGGNSGSPVVALEDGRVLGLHFAGRFMDANHAVTADVIEAARRAVLTRMPGTALPAPEAPVSASAGFAGRNGFDPEFLGPGDLSVPLPGLGPWQAAPVSDAADGVLRYRNFSVIQSATRRLALLTAVNIDGAQARRLKRRGSWRLDGRLDPAHQIGNELYLRNALDRGHLVRRRDPGWGPEAAEAEGDTFHYTNSAPQHEDLNQKDWLGLEDYILDAAETRGFRVSVLTGPVFRDTDRRLRTQPGAEDVPIPEEFWKIAVMVHAGTGRLSATGYVLSQGRMIRPLVESAFVYGSYRTYQLPIARIAAETGLDFGPLLAADPLGAAQGEATLAEVAHVIDGADSLVLSPR</sequence>
<dbReference type="Gene3D" id="2.40.10.120">
    <property type="match status" value="1"/>
</dbReference>
<feature type="domain" description="ENPP1-3/EXOG-like endonuclease/phosphodiesterase" evidence="3">
    <location>
        <begin position="379"/>
        <end position="591"/>
    </location>
</feature>
<dbReference type="Proteomes" id="UP000309747">
    <property type="component" value="Unassembled WGS sequence"/>
</dbReference>
<keyword evidence="5" id="KW-0378">Hydrolase</keyword>
<dbReference type="SMART" id="SM00477">
    <property type="entry name" value="NUC"/>
    <property type="match status" value="1"/>
</dbReference>
<protein>
    <submittedName>
        <fullName evidence="5">Protease</fullName>
    </submittedName>
</protein>
<evidence type="ECO:0000256" key="2">
    <source>
        <dbReference type="PIRSR" id="PIRSR640255-2"/>
    </source>
</evidence>
<dbReference type="InterPro" id="IPR040255">
    <property type="entry name" value="Non-specific_endonuclease"/>
</dbReference>
<dbReference type="InterPro" id="IPR044929">
    <property type="entry name" value="DNA/RNA_non-sp_Endonuclease_sf"/>
</dbReference>
<dbReference type="CDD" id="cd00091">
    <property type="entry name" value="NUC"/>
    <property type="match status" value="1"/>
</dbReference>
<dbReference type="Pfam" id="PF01223">
    <property type="entry name" value="Endonuclease_NS"/>
    <property type="match status" value="1"/>
</dbReference>
<dbReference type="GO" id="GO:0046872">
    <property type="term" value="F:metal ion binding"/>
    <property type="evidence" value="ECO:0007669"/>
    <property type="project" value="UniProtKB-KW"/>
</dbReference>
<keyword evidence="2" id="KW-0479">Metal-binding</keyword>
<dbReference type="AlphaFoldDB" id="A0A4U0R738"/>
<dbReference type="InterPro" id="IPR001604">
    <property type="entry name" value="Endo_G_ENPP1-like_dom"/>
</dbReference>
<proteinExistence type="predicted"/>
<dbReference type="Gene3D" id="3.40.570.10">
    <property type="entry name" value="Extracellular Endonuclease, subunit A"/>
    <property type="match status" value="1"/>
</dbReference>
<dbReference type="SMART" id="SM00892">
    <property type="entry name" value="Endonuclease_NS"/>
    <property type="match status" value="1"/>
</dbReference>
<evidence type="ECO:0000313" key="6">
    <source>
        <dbReference type="Proteomes" id="UP000309747"/>
    </source>
</evidence>
<dbReference type="InterPro" id="IPR044925">
    <property type="entry name" value="His-Me_finger_sf"/>
</dbReference>
<comment type="caution">
    <text evidence="5">The sequence shown here is derived from an EMBL/GenBank/DDBJ whole genome shotgun (WGS) entry which is preliminary data.</text>
</comment>
<keyword evidence="6" id="KW-1185">Reference proteome</keyword>
<dbReference type="EMBL" id="SUNI01000013">
    <property type="protein sequence ID" value="TJZ90863.1"/>
    <property type="molecule type" value="Genomic_DNA"/>
</dbReference>
<dbReference type="Pfam" id="PF13365">
    <property type="entry name" value="Trypsin_2"/>
    <property type="match status" value="1"/>
</dbReference>
<evidence type="ECO:0000313" key="5">
    <source>
        <dbReference type="EMBL" id="TJZ90863.1"/>
    </source>
</evidence>
<accession>A0A4U0R738</accession>
<dbReference type="PANTHER" id="PTHR13966">
    <property type="entry name" value="ENDONUCLEASE RELATED"/>
    <property type="match status" value="1"/>
</dbReference>
<dbReference type="PANTHER" id="PTHR13966:SF5">
    <property type="entry name" value="ENDONUCLEASE G, MITOCHONDRIAL"/>
    <property type="match status" value="1"/>
</dbReference>
<dbReference type="SUPFAM" id="SSF50494">
    <property type="entry name" value="Trypsin-like serine proteases"/>
    <property type="match status" value="1"/>
</dbReference>
<feature type="binding site" evidence="2">
    <location>
        <position position="474"/>
    </location>
    <ligand>
        <name>Mg(2+)</name>
        <dbReference type="ChEBI" id="CHEBI:18420"/>
        <note>catalytic</note>
    </ligand>
</feature>
<dbReference type="GO" id="GO:0003676">
    <property type="term" value="F:nucleic acid binding"/>
    <property type="evidence" value="ECO:0007669"/>
    <property type="project" value="InterPro"/>
</dbReference>
<feature type="active site" description="Proton acceptor" evidence="1">
    <location>
        <position position="440"/>
    </location>
</feature>
<dbReference type="SUPFAM" id="SSF54060">
    <property type="entry name" value="His-Me finger endonucleases"/>
    <property type="match status" value="1"/>
</dbReference>
<feature type="domain" description="DNA/RNA non-specific endonuclease/pyrophosphatase/phosphodiesterase" evidence="4">
    <location>
        <begin position="378"/>
        <end position="591"/>
    </location>
</feature>
<name>A0A4U0R738_9RHOB</name>
<dbReference type="GO" id="GO:0006508">
    <property type="term" value="P:proteolysis"/>
    <property type="evidence" value="ECO:0007669"/>
    <property type="project" value="UniProtKB-KW"/>
</dbReference>
<dbReference type="InterPro" id="IPR009003">
    <property type="entry name" value="Peptidase_S1_PA"/>
</dbReference>
<organism evidence="5 6">
    <name type="scientific">Paracoccus gahaiensis</name>
    <dbReference type="NCBI Taxonomy" id="1706839"/>
    <lineage>
        <taxon>Bacteria</taxon>
        <taxon>Pseudomonadati</taxon>
        <taxon>Pseudomonadota</taxon>
        <taxon>Alphaproteobacteria</taxon>
        <taxon>Rhodobacterales</taxon>
        <taxon>Paracoccaceae</taxon>
        <taxon>Paracoccus</taxon>
    </lineage>
</organism>
<dbReference type="RefSeq" id="WP_136886575.1">
    <property type="nucleotide sequence ID" value="NZ_SUNI01000013.1"/>
</dbReference>
<keyword evidence="5" id="KW-0645">Protease</keyword>
<gene>
    <name evidence="5" type="ORF">FA743_13210</name>
</gene>
<dbReference type="OrthoDB" id="500593at2"/>
<dbReference type="GO" id="GO:0008233">
    <property type="term" value="F:peptidase activity"/>
    <property type="evidence" value="ECO:0007669"/>
    <property type="project" value="UniProtKB-KW"/>
</dbReference>
<evidence type="ECO:0000259" key="3">
    <source>
        <dbReference type="SMART" id="SM00477"/>
    </source>
</evidence>
<evidence type="ECO:0000259" key="4">
    <source>
        <dbReference type="SMART" id="SM00892"/>
    </source>
</evidence>
<reference evidence="5 6" key="1">
    <citation type="submission" date="2019-04" db="EMBL/GenBank/DDBJ databases">
        <authorList>
            <person name="Li J."/>
        </authorList>
    </citation>
    <scope>NUCLEOTIDE SEQUENCE [LARGE SCALE GENOMIC DNA]</scope>
    <source>
        <strain evidence="5 6">KCTC 42687</strain>
    </source>
</reference>
<evidence type="ECO:0000256" key="1">
    <source>
        <dbReference type="PIRSR" id="PIRSR640255-1"/>
    </source>
</evidence>
<dbReference type="InterPro" id="IPR020821">
    <property type="entry name" value="ENPP1-3/EXOG-like_nuc-like"/>
</dbReference>